<accession>A0A9X0XE28</accession>
<dbReference type="Gene3D" id="3.30.2310.20">
    <property type="entry name" value="RelE-like"/>
    <property type="match status" value="1"/>
</dbReference>
<dbReference type="PANTHER" id="PTHR35601">
    <property type="entry name" value="TOXIN RELE"/>
    <property type="match status" value="1"/>
</dbReference>
<dbReference type="PANTHER" id="PTHR35601:SF1">
    <property type="entry name" value="TOXIN RELE"/>
    <property type="match status" value="1"/>
</dbReference>
<organism evidence="3 4">
    <name type="scientific">Aquariibacter lacus</name>
    <dbReference type="NCBI Taxonomy" id="2801332"/>
    <lineage>
        <taxon>Bacteria</taxon>
        <taxon>Pseudomonadati</taxon>
        <taxon>Pseudomonadota</taxon>
        <taxon>Betaproteobacteria</taxon>
        <taxon>Burkholderiales</taxon>
        <taxon>Sphaerotilaceae</taxon>
        <taxon>Aquariibacter</taxon>
    </lineage>
</organism>
<keyword evidence="4" id="KW-1185">Reference proteome</keyword>
<proteinExistence type="inferred from homology"/>
<evidence type="ECO:0000256" key="1">
    <source>
        <dbReference type="ARBA" id="ARBA00006226"/>
    </source>
</evidence>
<comment type="similarity">
    <text evidence="1">Belongs to the RelE toxin family.</text>
</comment>
<protein>
    <submittedName>
        <fullName evidence="3">Type II toxin-antitoxin system RelE/ParE family toxin</fullName>
    </submittedName>
</protein>
<comment type="caution">
    <text evidence="3">The sequence shown here is derived from an EMBL/GenBank/DDBJ whole genome shotgun (WGS) entry which is preliminary data.</text>
</comment>
<reference evidence="3 4" key="1">
    <citation type="submission" date="2021-01" db="EMBL/GenBank/DDBJ databases">
        <title>Piscinibacter sp. Jin2 Genome sequencing and assembly.</title>
        <authorList>
            <person name="Kim I."/>
        </authorList>
    </citation>
    <scope>NUCLEOTIDE SEQUENCE [LARGE SCALE GENOMIC DNA]</scope>
    <source>
        <strain evidence="3 4">Jin2</strain>
    </source>
</reference>
<dbReference type="Proteomes" id="UP000643207">
    <property type="component" value="Unassembled WGS sequence"/>
</dbReference>
<gene>
    <name evidence="3" type="ORF">JI742_10145</name>
</gene>
<dbReference type="RefSeq" id="WP_201826161.1">
    <property type="nucleotide sequence ID" value="NZ_JAERRA010000001.1"/>
</dbReference>
<keyword evidence="2" id="KW-1277">Toxin-antitoxin system</keyword>
<dbReference type="AlphaFoldDB" id="A0A9X0XE28"/>
<sequence>MARFELRVRPSVAKDLRGIPRPDVLRILARIEGLRDEPRGPGCEKLSGAELYRIRQGVYRIVYAIDDMAIVVEVIRVGHRGEVHRPR</sequence>
<dbReference type="EMBL" id="JAERRA010000001">
    <property type="protein sequence ID" value="MBL0720250.1"/>
    <property type="molecule type" value="Genomic_DNA"/>
</dbReference>
<evidence type="ECO:0000256" key="2">
    <source>
        <dbReference type="ARBA" id="ARBA00022649"/>
    </source>
</evidence>
<dbReference type="InterPro" id="IPR035093">
    <property type="entry name" value="RelE/ParE_toxin_dom_sf"/>
</dbReference>
<dbReference type="InterPro" id="IPR007712">
    <property type="entry name" value="RelE/ParE_toxin"/>
</dbReference>
<evidence type="ECO:0000313" key="3">
    <source>
        <dbReference type="EMBL" id="MBL0720250.1"/>
    </source>
</evidence>
<evidence type="ECO:0000313" key="4">
    <source>
        <dbReference type="Proteomes" id="UP000643207"/>
    </source>
</evidence>
<dbReference type="SUPFAM" id="SSF143011">
    <property type="entry name" value="RelE-like"/>
    <property type="match status" value="1"/>
</dbReference>
<name>A0A9X0XE28_9BURK</name>
<dbReference type="Pfam" id="PF05016">
    <property type="entry name" value="ParE_toxin"/>
    <property type="match status" value="1"/>
</dbReference>